<evidence type="ECO:0000313" key="1">
    <source>
        <dbReference type="EMBL" id="RZT76581.1"/>
    </source>
</evidence>
<reference evidence="1 2" key="1">
    <citation type="submission" date="2019-02" db="EMBL/GenBank/DDBJ databases">
        <title>Genomic Encyclopedia of Type Strains, Phase IV (KMG-IV): sequencing the most valuable type-strain genomes for metagenomic binning, comparative biology and taxonomic classification.</title>
        <authorList>
            <person name="Goeker M."/>
        </authorList>
    </citation>
    <scope>NUCLEOTIDE SEQUENCE [LARGE SCALE GENOMIC DNA]</scope>
    <source>
        <strain evidence="1 2">DSM 21223</strain>
    </source>
</reference>
<comment type="caution">
    <text evidence="1">The sequence shown here is derived from an EMBL/GenBank/DDBJ whole genome shotgun (WGS) entry which is preliminary data.</text>
</comment>
<gene>
    <name evidence="1" type="ORF">EV678_2460</name>
</gene>
<dbReference type="EMBL" id="SHKM01000002">
    <property type="protein sequence ID" value="RZT76581.1"/>
    <property type="molecule type" value="Genomic_DNA"/>
</dbReference>
<organism evidence="1 2">
    <name type="scientific">Azospira oryzae</name>
    <dbReference type="NCBI Taxonomy" id="146939"/>
    <lineage>
        <taxon>Bacteria</taxon>
        <taxon>Pseudomonadati</taxon>
        <taxon>Pseudomonadota</taxon>
        <taxon>Betaproteobacteria</taxon>
        <taxon>Rhodocyclales</taxon>
        <taxon>Rhodocyclaceae</taxon>
        <taxon>Azospira</taxon>
    </lineage>
</organism>
<protein>
    <recommendedName>
        <fullName evidence="3">Lipoprotein</fullName>
    </recommendedName>
</protein>
<dbReference type="PROSITE" id="PS51257">
    <property type="entry name" value="PROKAR_LIPOPROTEIN"/>
    <property type="match status" value="1"/>
</dbReference>
<name>A0ABY0IMY6_9RHOO</name>
<keyword evidence="2" id="KW-1185">Reference proteome</keyword>
<evidence type="ECO:0008006" key="3">
    <source>
        <dbReference type="Google" id="ProtNLM"/>
    </source>
</evidence>
<dbReference type="RefSeq" id="WP_014235778.1">
    <property type="nucleotide sequence ID" value="NZ_SHKM01000002.1"/>
</dbReference>
<accession>A0ABY0IMY6</accession>
<sequence>MSRKSLWSLVATILVVTACGVIPLALPPAATQLEFSLASGTYRCELGVSLQLGRQVREGVNYRILLAG</sequence>
<dbReference type="Proteomes" id="UP000292136">
    <property type="component" value="Unassembled WGS sequence"/>
</dbReference>
<evidence type="ECO:0000313" key="2">
    <source>
        <dbReference type="Proteomes" id="UP000292136"/>
    </source>
</evidence>
<proteinExistence type="predicted"/>